<dbReference type="EMBL" id="SMAE01000001">
    <property type="protein sequence ID" value="TCS91687.1"/>
    <property type="molecule type" value="Genomic_DNA"/>
</dbReference>
<evidence type="ECO:0000256" key="1">
    <source>
        <dbReference type="ARBA" id="ARBA00038054"/>
    </source>
</evidence>
<comment type="caution">
    <text evidence="3">The sequence shown here is derived from an EMBL/GenBank/DDBJ whole genome shotgun (WGS) entry which is preliminary data.</text>
</comment>
<accession>A0A4R3L300</accession>
<protein>
    <submittedName>
        <fullName evidence="3">Flavin reductase like protein</fullName>
    </submittedName>
</protein>
<dbReference type="RefSeq" id="WP_132025507.1">
    <property type="nucleotide sequence ID" value="NZ_CP068564.1"/>
</dbReference>
<dbReference type="GO" id="GO:0010181">
    <property type="term" value="F:FMN binding"/>
    <property type="evidence" value="ECO:0007669"/>
    <property type="project" value="InterPro"/>
</dbReference>
<organism evidence="3 4">
    <name type="scientific">Keratinibaculum paraultunense</name>
    <dbReference type="NCBI Taxonomy" id="1278232"/>
    <lineage>
        <taxon>Bacteria</taxon>
        <taxon>Bacillati</taxon>
        <taxon>Bacillota</taxon>
        <taxon>Tissierellia</taxon>
        <taxon>Tissierellales</taxon>
        <taxon>Tepidimicrobiaceae</taxon>
        <taxon>Keratinibaculum</taxon>
    </lineage>
</organism>
<reference evidence="3 4" key="1">
    <citation type="submission" date="2019-03" db="EMBL/GenBank/DDBJ databases">
        <title>Genomic Encyclopedia of Type Strains, Phase IV (KMG-IV): sequencing the most valuable type-strain genomes for metagenomic binning, comparative biology and taxonomic classification.</title>
        <authorList>
            <person name="Goeker M."/>
        </authorList>
    </citation>
    <scope>NUCLEOTIDE SEQUENCE [LARGE SCALE GENOMIC DNA]</scope>
    <source>
        <strain evidence="3 4">DSM 26752</strain>
    </source>
</reference>
<dbReference type="OrthoDB" id="9791490at2"/>
<dbReference type="GO" id="GO:0016646">
    <property type="term" value="F:oxidoreductase activity, acting on the CH-NH group of donors, NAD or NADP as acceptor"/>
    <property type="evidence" value="ECO:0007669"/>
    <property type="project" value="UniProtKB-ARBA"/>
</dbReference>
<sequence>MSFDYKLNLIDVLNSLEQRGAFLTVKDNEDRVNTMTIGWGNIGYEWGRPVFIVLVRESRYTHELLENADDFTVSIPLDDKMNKALGFCGSKSGRDYDKFKECGLNLLDGKKVNSPVIGDCQMIYECKIIYKHDMDLQLLDEVIRNKWYSSESKHTIYYGEIVNCYQNN</sequence>
<feature type="domain" description="Flavin reductase like" evidence="2">
    <location>
        <begin position="21"/>
        <end position="167"/>
    </location>
</feature>
<dbReference type="Pfam" id="PF01613">
    <property type="entry name" value="Flavin_Reduct"/>
    <property type="match status" value="1"/>
</dbReference>
<dbReference type="PANTHER" id="PTHR43567:SF5">
    <property type="entry name" value="HYPOTHETICAL CYTOSOLIC PROTEIN"/>
    <property type="match status" value="1"/>
</dbReference>
<dbReference type="Proteomes" id="UP000294567">
    <property type="component" value="Unassembled WGS sequence"/>
</dbReference>
<dbReference type="InterPro" id="IPR012349">
    <property type="entry name" value="Split_barrel_FMN-bd"/>
</dbReference>
<evidence type="ECO:0000259" key="2">
    <source>
        <dbReference type="Pfam" id="PF01613"/>
    </source>
</evidence>
<dbReference type="InterPro" id="IPR052174">
    <property type="entry name" value="Flavoredoxin"/>
</dbReference>
<dbReference type="SUPFAM" id="SSF50475">
    <property type="entry name" value="FMN-binding split barrel"/>
    <property type="match status" value="1"/>
</dbReference>
<dbReference type="InterPro" id="IPR002563">
    <property type="entry name" value="Flavin_Rdtase-like_dom"/>
</dbReference>
<dbReference type="PANTHER" id="PTHR43567">
    <property type="entry name" value="FLAVOREDOXIN-RELATED-RELATED"/>
    <property type="match status" value="1"/>
</dbReference>
<proteinExistence type="inferred from homology"/>
<dbReference type="Gene3D" id="2.30.110.10">
    <property type="entry name" value="Electron Transport, Fmn-binding Protein, Chain A"/>
    <property type="match status" value="1"/>
</dbReference>
<comment type="similarity">
    <text evidence="1">Belongs to the flavoredoxin family.</text>
</comment>
<keyword evidence="4" id="KW-1185">Reference proteome</keyword>
<gene>
    <name evidence="3" type="ORF">EDD65_101190</name>
</gene>
<evidence type="ECO:0000313" key="3">
    <source>
        <dbReference type="EMBL" id="TCS91687.1"/>
    </source>
</evidence>
<name>A0A4R3L300_9FIRM</name>
<evidence type="ECO:0000313" key="4">
    <source>
        <dbReference type="Proteomes" id="UP000294567"/>
    </source>
</evidence>
<dbReference type="AlphaFoldDB" id="A0A4R3L300"/>